<keyword evidence="1 5" id="KW-0812">Transmembrane</keyword>
<feature type="transmembrane region" description="Helical" evidence="5">
    <location>
        <begin position="180"/>
        <end position="199"/>
    </location>
</feature>
<feature type="transmembrane region" description="Helical" evidence="5">
    <location>
        <begin position="234"/>
        <end position="252"/>
    </location>
</feature>
<evidence type="ECO:0000256" key="5">
    <source>
        <dbReference type="SAM" id="Phobius"/>
    </source>
</evidence>
<dbReference type="KEGG" id="sla:SERLADRAFT_478797"/>
<protein>
    <submittedName>
        <fullName evidence="6">Uncharacterized protein</fullName>
    </submittedName>
</protein>
<dbReference type="Proteomes" id="UP000008064">
    <property type="component" value="Unassembled WGS sequence"/>
</dbReference>
<keyword evidence="2 5" id="KW-1133">Transmembrane helix</keyword>
<feature type="compositionally biased region" description="Basic and acidic residues" evidence="4">
    <location>
        <begin position="30"/>
        <end position="43"/>
    </location>
</feature>
<proteinExistence type="predicted"/>
<evidence type="ECO:0000256" key="3">
    <source>
        <dbReference type="ARBA" id="ARBA00023136"/>
    </source>
</evidence>
<evidence type="ECO:0000256" key="1">
    <source>
        <dbReference type="ARBA" id="ARBA00022692"/>
    </source>
</evidence>
<reference evidence="6" key="1">
    <citation type="submission" date="2011-04" db="EMBL/GenBank/DDBJ databases">
        <title>Evolution of plant cell wall degrading machinery underlies the functional diversity of forest fungi.</title>
        <authorList>
            <consortium name="US DOE Joint Genome Institute (JGI-PGF)"/>
            <person name="Eastwood D.C."/>
            <person name="Floudas D."/>
            <person name="Binder M."/>
            <person name="Majcherczyk A."/>
            <person name="Schneider P."/>
            <person name="Aerts A."/>
            <person name="Asiegbu F.O."/>
            <person name="Baker S.E."/>
            <person name="Barry K."/>
            <person name="Bendiksby M."/>
            <person name="Blumentritt M."/>
            <person name="Coutinho P.M."/>
            <person name="Cullen D."/>
            <person name="Cullen D."/>
            <person name="Gathman A."/>
            <person name="Goodell B."/>
            <person name="Henrissat B."/>
            <person name="Ihrmark K."/>
            <person name="Kauserud H."/>
            <person name="Kohler A."/>
            <person name="LaButti K."/>
            <person name="Lapidus A."/>
            <person name="Lavin J.L."/>
            <person name="Lee Y.-H."/>
            <person name="Lindquist E."/>
            <person name="Lilly W."/>
            <person name="Lucas S."/>
            <person name="Morin E."/>
            <person name="Murat C."/>
            <person name="Oguiza J.A."/>
            <person name="Park J."/>
            <person name="Pisabarro A.G."/>
            <person name="Riley R."/>
            <person name="Rosling A."/>
            <person name="Salamov A."/>
            <person name="Schmidt O."/>
            <person name="Schmutz J."/>
            <person name="Skrede I."/>
            <person name="Stenlid J."/>
            <person name="Wiebenga A."/>
            <person name="Xie X."/>
            <person name="Kues U."/>
            <person name="Hibbett D.S."/>
            <person name="Hoffmeister D."/>
            <person name="Hogberg N."/>
            <person name="Martin F."/>
            <person name="Grigoriev I.V."/>
            <person name="Watkinson S.C."/>
        </authorList>
    </citation>
    <scope>NUCLEOTIDE SEQUENCE</scope>
    <source>
        <strain evidence="6">S7.9</strain>
    </source>
</reference>
<feature type="transmembrane region" description="Helical" evidence="5">
    <location>
        <begin position="294"/>
        <end position="319"/>
    </location>
</feature>
<dbReference type="PANTHER" id="PTHR28263">
    <property type="entry name" value="GOLGI TO ER TRAFFIC PROTEIN 2"/>
    <property type="match status" value="1"/>
</dbReference>
<dbReference type="PANTHER" id="PTHR28263:SF1">
    <property type="entry name" value="GOLGI TO ER TRAFFIC PROTEIN 2"/>
    <property type="match status" value="1"/>
</dbReference>
<dbReference type="EMBL" id="GL945443">
    <property type="protein sequence ID" value="EGO19421.1"/>
    <property type="molecule type" value="Genomic_DNA"/>
</dbReference>
<feature type="region of interest" description="Disordered" evidence="4">
    <location>
        <begin position="115"/>
        <end position="135"/>
    </location>
</feature>
<evidence type="ECO:0000256" key="2">
    <source>
        <dbReference type="ARBA" id="ARBA00022989"/>
    </source>
</evidence>
<name>F8PAY0_SERL9</name>
<keyword evidence="3 5" id="KW-0472">Membrane</keyword>
<dbReference type="RefSeq" id="XP_007323554.1">
    <property type="nucleotide sequence ID" value="XM_007323492.1"/>
</dbReference>
<gene>
    <name evidence="6" type="ORF">SERLADRAFT_478797</name>
</gene>
<accession>F8PAY0</accession>
<sequence length="321" mass="34823">MSASARAEARRKAILSRGNDRLAKLTTSARGEDAPAYMHDKQPSRSVSANLEAFVGEETNMPPPSIVSSEQSRPSPPPPSFRASNLASAPPDPSVWSEEHQNQFLQALMSGALSPPSSNQPIVPPLPYASSGAAMTPQSDPLASIMSGFPPFPLSQGQNGTGKVSTVPLPPKPATRFQKLTPLLHLLSVWCLLAFFVLWKEPELFLAQTHGAVDEIYWSRWAQLAWKNASAGGWGVQFVPFLWAFITLQVLLQSLRIFRGNDEVQPPTLLAIALPHIPPPFPSLIMNGLRYIQLAVSFFDSLAAVILGIGVVVLISSWMTD</sequence>
<evidence type="ECO:0000313" key="6">
    <source>
        <dbReference type="EMBL" id="EGO19421.1"/>
    </source>
</evidence>
<evidence type="ECO:0000256" key="4">
    <source>
        <dbReference type="SAM" id="MobiDB-lite"/>
    </source>
</evidence>
<dbReference type="GO" id="GO:0006890">
    <property type="term" value="P:retrograde vesicle-mediated transport, Golgi to endoplasmic reticulum"/>
    <property type="evidence" value="ECO:0007669"/>
    <property type="project" value="TreeGrafter"/>
</dbReference>
<dbReference type="OrthoDB" id="5393181at2759"/>
<dbReference type="AlphaFoldDB" id="F8PAY0"/>
<dbReference type="InterPro" id="IPR028143">
    <property type="entry name" value="Get2/sif1"/>
</dbReference>
<feature type="region of interest" description="Disordered" evidence="4">
    <location>
        <begin position="1"/>
        <end position="97"/>
    </location>
</feature>
<dbReference type="HOGENOM" id="CLU_060585_0_0_1"/>
<dbReference type="GeneID" id="18821236"/>
<organism>
    <name type="scientific">Serpula lacrymans var. lacrymans (strain S7.9)</name>
    <name type="common">Dry rot fungus</name>
    <dbReference type="NCBI Taxonomy" id="578457"/>
    <lineage>
        <taxon>Eukaryota</taxon>
        <taxon>Fungi</taxon>
        <taxon>Dikarya</taxon>
        <taxon>Basidiomycota</taxon>
        <taxon>Agaricomycotina</taxon>
        <taxon>Agaricomycetes</taxon>
        <taxon>Agaricomycetidae</taxon>
        <taxon>Boletales</taxon>
        <taxon>Coniophorineae</taxon>
        <taxon>Serpulaceae</taxon>
        <taxon>Serpula</taxon>
    </lineage>
</organism>